<organism evidence="1 2">
    <name type="scientific">Moraxella bovis</name>
    <dbReference type="NCBI Taxonomy" id="476"/>
    <lineage>
        <taxon>Bacteria</taxon>
        <taxon>Pseudomonadati</taxon>
        <taxon>Pseudomonadota</taxon>
        <taxon>Gammaproteobacteria</taxon>
        <taxon>Moraxellales</taxon>
        <taxon>Moraxellaceae</taxon>
        <taxon>Moraxella</taxon>
    </lineage>
</organism>
<sequence length="253" mass="28613">MFKNIRILILLCILLIVAINSFRDKNHDWQKPVYVAIYPINVDNSPEVAKYIASLSDSDFKEIETYLNAESKKYGQNASFYYRLGQEVKAMPPVVPRNGGITDAIIWSLKFRYYAYKNAHDVGVPTNLRLFLQYHSPDKKIITETSTALQNGRIGVVNLFGMDKKTANNNVVIAHESLHAFGASDKYDLSNGSPIYPHGYANPAQNPRYPQTQAELMAVHIPTSPTKFDMARDLKQTVVGEMTAVEIKWKKPD</sequence>
<evidence type="ECO:0000313" key="1">
    <source>
        <dbReference type="EMBL" id="STY92999.1"/>
    </source>
</evidence>
<evidence type="ECO:0000313" key="2">
    <source>
        <dbReference type="Proteomes" id="UP000254133"/>
    </source>
</evidence>
<accession>A0A1S9ZVC3</accession>
<name>A0A1S9ZVC3_MORBO</name>
<reference evidence="1 2" key="1">
    <citation type="submission" date="2018-06" db="EMBL/GenBank/DDBJ databases">
        <authorList>
            <consortium name="Pathogen Informatics"/>
            <person name="Doyle S."/>
        </authorList>
    </citation>
    <scope>NUCLEOTIDE SEQUENCE [LARGE SCALE GENOMIC DNA]</scope>
    <source>
        <strain evidence="1 2">NCTC9426</strain>
    </source>
</reference>
<proteinExistence type="predicted"/>
<dbReference type="EMBL" id="UGPZ01000003">
    <property type="protein sequence ID" value="STY92999.1"/>
    <property type="molecule type" value="Genomic_DNA"/>
</dbReference>
<gene>
    <name evidence="1" type="ORF">NCTC9426_01713</name>
</gene>
<dbReference type="Proteomes" id="UP000254133">
    <property type="component" value="Unassembled WGS sequence"/>
</dbReference>
<protein>
    <submittedName>
        <fullName evidence="1">Uncharacterized protein</fullName>
    </submittedName>
</protein>
<dbReference type="RefSeq" id="WP_078275250.1">
    <property type="nucleotide sequence ID" value="NZ_CP087817.1"/>
</dbReference>
<dbReference type="AlphaFoldDB" id="A0A1S9ZVC3"/>